<protein>
    <submittedName>
        <fullName evidence="3">Pyridoxamine 5'-phosphate oxidase-related protein, FMN-binding protein</fullName>
    </submittedName>
</protein>
<dbReference type="SUPFAM" id="SSF50475">
    <property type="entry name" value="FMN-binding split barrel"/>
    <property type="match status" value="1"/>
</dbReference>
<dbReference type="STRING" id="1294273.roselon_01014"/>
<dbReference type="Gene3D" id="2.30.110.10">
    <property type="entry name" value="Electron Transport, Fmn-binding Protein, Chain A"/>
    <property type="match status" value="1"/>
</dbReference>
<keyword evidence="4" id="KW-1185">Reference proteome</keyword>
<gene>
    <name evidence="3" type="ORF">roselon_01014</name>
</gene>
<reference evidence="3 4" key="1">
    <citation type="submission" date="2013-03" db="EMBL/GenBank/DDBJ databases">
        <authorList>
            <person name="Fiebig A."/>
            <person name="Goeker M."/>
            <person name="Klenk H.-P.P."/>
        </authorList>
    </citation>
    <scope>NUCLEOTIDE SEQUENCE [LARGE SCALE GENOMIC DNA]</scope>
    <source>
        <strain evidence="4">DSM 19469</strain>
    </source>
</reference>
<evidence type="ECO:0000259" key="2">
    <source>
        <dbReference type="Pfam" id="PF12766"/>
    </source>
</evidence>
<feature type="compositionally biased region" description="Low complexity" evidence="1">
    <location>
        <begin position="119"/>
        <end position="129"/>
    </location>
</feature>
<dbReference type="Pfam" id="PF12766">
    <property type="entry name" value="Pyridox_oxase_2"/>
    <property type="match status" value="1"/>
</dbReference>
<evidence type="ECO:0000256" key="1">
    <source>
        <dbReference type="SAM" id="MobiDB-lite"/>
    </source>
</evidence>
<dbReference type="EMBL" id="CP004372">
    <property type="protein sequence ID" value="AHM03414.1"/>
    <property type="molecule type" value="Genomic_DNA"/>
</dbReference>
<evidence type="ECO:0000313" key="4">
    <source>
        <dbReference type="Proteomes" id="UP000019593"/>
    </source>
</evidence>
<dbReference type="OrthoDB" id="5120525at2"/>
<dbReference type="InterPro" id="IPR024624">
    <property type="entry name" value="Pyridox_Oxase_Alr4036_FMN-bd"/>
</dbReference>
<proteinExistence type="predicted"/>
<organism evidence="3 4">
    <name type="scientific">Roseicyclus elongatus DSM 19469</name>
    <dbReference type="NCBI Taxonomy" id="1294273"/>
    <lineage>
        <taxon>Bacteria</taxon>
        <taxon>Pseudomonadati</taxon>
        <taxon>Pseudomonadota</taxon>
        <taxon>Alphaproteobacteria</taxon>
        <taxon>Rhodobacterales</taxon>
        <taxon>Roseobacteraceae</taxon>
        <taxon>Roseicyclus</taxon>
    </lineage>
</organism>
<dbReference type="InterPro" id="IPR012349">
    <property type="entry name" value="Split_barrel_FMN-bd"/>
</dbReference>
<accession>W8RQK6</accession>
<sequence>MSEQTLTGMFDMVWGHLSRGVSDRRHPARHPTLATIGPDGPDMRTLVLRAAHRDSARLDLHTDAASPKYAQIRRDPLIALHVWIPKARLQIRARGLARLEPGDPALFAALPPEAQANYGGPAPGTAGPHTQPPTPDASRFALIRCQVTQIDALLLADPHQRALYTAETGWQGQWIAP</sequence>
<name>W8RQK6_9RHOB</name>
<feature type="region of interest" description="Disordered" evidence="1">
    <location>
        <begin position="114"/>
        <end position="135"/>
    </location>
</feature>
<dbReference type="RefSeq" id="WP_025311286.1">
    <property type="nucleotide sequence ID" value="NZ_CP004372.1"/>
</dbReference>
<dbReference type="eggNOG" id="COG0259">
    <property type="taxonomic scope" value="Bacteria"/>
</dbReference>
<dbReference type="AlphaFoldDB" id="W8RQK6"/>
<dbReference type="GO" id="GO:0010181">
    <property type="term" value="F:FMN binding"/>
    <property type="evidence" value="ECO:0007669"/>
    <property type="project" value="InterPro"/>
</dbReference>
<feature type="domain" description="Pyridoxamine 5'-phosphate oxidase Alr4036 family FMN-binding" evidence="2">
    <location>
        <begin position="17"/>
        <end position="98"/>
    </location>
</feature>
<dbReference type="KEGG" id="red:roselon_01014"/>
<dbReference type="HOGENOM" id="CLU_058669_0_2_5"/>
<evidence type="ECO:0000313" key="3">
    <source>
        <dbReference type="EMBL" id="AHM03414.1"/>
    </source>
</evidence>
<dbReference type="Proteomes" id="UP000019593">
    <property type="component" value="Chromosome"/>
</dbReference>